<keyword evidence="1" id="KW-0732">Signal</keyword>
<dbReference type="Gene3D" id="3.30.200.20">
    <property type="entry name" value="Phosphorylase Kinase, domain 1"/>
    <property type="match status" value="1"/>
</dbReference>
<keyword evidence="5" id="KW-1133">Transmembrane helix</keyword>
<keyword evidence="8" id="KW-1185">Reference proteome</keyword>
<proteinExistence type="predicted"/>
<gene>
    <name evidence="7" type="ORF">COLO4_33642</name>
</gene>
<dbReference type="InterPro" id="IPR001480">
    <property type="entry name" value="Bulb-type_lectin_dom"/>
</dbReference>
<dbReference type="Proteomes" id="UP000187203">
    <property type="component" value="Unassembled WGS sequence"/>
</dbReference>
<dbReference type="PANTHER" id="PTHR47976:SF30">
    <property type="entry name" value="RECEPTOR-LIKE SERINE_THREONINE-PROTEIN KINASE"/>
    <property type="match status" value="1"/>
</dbReference>
<keyword evidence="5" id="KW-0812">Transmembrane</keyword>
<dbReference type="SUPFAM" id="SSF51110">
    <property type="entry name" value="alpha-D-mannose-specific plant lectins"/>
    <property type="match status" value="1"/>
</dbReference>
<dbReference type="AlphaFoldDB" id="A0A1R3GSK6"/>
<accession>A0A1R3GSK6</accession>
<dbReference type="PROSITE" id="PS50927">
    <property type="entry name" value="BULB_LECTIN"/>
    <property type="match status" value="1"/>
</dbReference>
<evidence type="ECO:0000313" key="8">
    <source>
        <dbReference type="Proteomes" id="UP000187203"/>
    </source>
</evidence>
<evidence type="ECO:0000256" key="5">
    <source>
        <dbReference type="SAM" id="Phobius"/>
    </source>
</evidence>
<dbReference type="PANTHER" id="PTHR47976">
    <property type="entry name" value="G-TYPE LECTIN S-RECEPTOR-LIKE SERINE/THREONINE-PROTEIN KINASE SD2-5"/>
    <property type="match status" value="1"/>
</dbReference>
<feature type="domain" description="Bulb-type lectin" evidence="6">
    <location>
        <begin position="41"/>
        <end position="191"/>
    </location>
</feature>
<dbReference type="OrthoDB" id="4062651at2759"/>
<sequence length="446" mass="49160">MVIGKKTDFAEAFLITLLISASSLLIITAQNITYPSVAYPPNSWFNSPDLSSNFGHVRPILIAGNFVCGFHCGVHDCLFAVSIFQANYTLSPRVVWSANRNNPVENGASLQLSENGNLMLRDSFNHPTDTLIPGQALVAGQKLTAAVSLWNSSSGLYSLAFLNDSLIAFVEPDAQQVYFGPLRLKLYEPGQPNVVYLNGSFDPFVLPSTSAPQFIKLESDGYLMESDGYLMAYQFSESNWTVSDLFSNYIGPCGFPCGEYGLCSDGDCTCPRPEGNGSSQRNKNGSKDDKEEDQKLKKLRFTRFSYKYLGDVTQDFSVKLGEGGFASVYYGSLSDEEDVHLLNLFKRKAAEGKFKELVDKISEEMQSDGGETMRMVRLAAWCLQADYARRPTMREVLYVLEGELDVEDCFVSNFLNPQAATGIAIPDNRVSTLTTIAIPSILSGPR</sequence>
<evidence type="ECO:0000256" key="4">
    <source>
        <dbReference type="SAM" id="MobiDB-lite"/>
    </source>
</evidence>
<keyword evidence="2" id="KW-1015">Disulfide bond</keyword>
<evidence type="ECO:0000256" key="2">
    <source>
        <dbReference type="ARBA" id="ARBA00023157"/>
    </source>
</evidence>
<dbReference type="InterPro" id="IPR051343">
    <property type="entry name" value="G-type_lectin_kinases/EP1-like"/>
</dbReference>
<name>A0A1R3GSK6_9ROSI</name>
<feature type="region of interest" description="Disordered" evidence="4">
    <location>
        <begin position="274"/>
        <end position="293"/>
    </location>
</feature>
<organism evidence="7 8">
    <name type="scientific">Corchorus olitorius</name>
    <dbReference type="NCBI Taxonomy" id="93759"/>
    <lineage>
        <taxon>Eukaryota</taxon>
        <taxon>Viridiplantae</taxon>
        <taxon>Streptophyta</taxon>
        <taxon>Embryophyta</taxon>
        <taxon>Tracheophyta</taxon>
        <taxon>Spermatophyta</taxon>
        <taxon>Magnoliopsida</taxon>
        <taxon>eudicotyledons</taxon>
        <taxon>Gunneridae</taxon>
        <taxon>Pentapetalae</taxon>
        <taxon>rosids</taxon>
        <taxon>malvids</taxon>
        <taxon>Malvales</taxon>
        <taxon>Malvaceae</taxon>
        <taxon>Grewioideae</taxon>
        <taxon>Apeibeae</taxon>
        <taxon>Corchorus</taxon>
    </lineage>
</organism>
<protein>
    <recommendedName>
        <fullName evidence="6">Bulb-type lectin domain-containing protein</fullName>
    </recommendedName>
</protein>
<keyword evidence="5" id="KW-0472">Membrane</keyword>
<keyword evidence="3" id="KW-0325">Glycoprotein</keyword>
<dbReference type="EMBL" id="AWUE01021796">
    <property type="protein sequence ID" value="OMO60980.1"/>
    <property type="molecule type" value="Genomic_DNA"/>
</dbReference>
<comment type="caution">
    <text evidence="7">The sequence shown here is derived from an EMBL/GenBank/DDBJ whole genome shotgun (WGS) entry which is preliminary data.</text>
</comment>
<evidence type="ECO:0000256" key="1">
    <source>
        <dbReference type="ARBA" id="ARBA00022729"/>
    </source>
</evidence>
<evidence type="ECO:0000259" key="6">
    <source>
        <dbReference type="PROSITE" id="PS50927"/>
    </source>
</evidence>
<reference evidence="8" key="1">
    <citation type="submission" date="2013-09" db="EMBL/GenBank/DDBJ databases">
        <title>Corchorus olitorius genome sequencing.</title>
        <authorList>
            <person name="Alam M."/>
            <person name="Haque M.S."/>
            <person name="Islam M.S."/>
            <person name="Emdad E.M."/>
            <person name="Islam M.M."/>
            <person name="Ahmed B."/>
            <person name="Halim A."/>
            <person name="Hossen Q.M.M."/>
            <person name="Hossain M.Z."/>
            <person name="Ahmed R."/>
            <person name="Khan M.M."/>
            <person name="Islam R."/>
            <person name="Rashid M.M."/>
            <person name="Khan S.A."/>
            <person name="Rahman M.S."/>
            <person name="Alam M."/>
            <person name="Yahiya A.S."/>
            <person name="Khan M.S."/>
            <person name="Azam M.S."/>
            <person name="Haque T."/>
            <person name="Lashkar M.Z.H."/>
            <person name="Akhand A.I."/>
            <person name="Morshed G."/>
            <person name="Roy S."/>
            <person name="Uddin K.S."/>
            <person name="Rabeya T."/>
            <person name="Hossain A.S."/>
            <person name="Chowdhury A."/>
            <person name="Snigdha A.R."/>
            <person name="Mortoza M.S."/>
            <person name="Matin S.A."/>
            <person name="Hoque S.M.E."/>
            <person name="Islam M.K."/>
            <person name="Roy D.K."/>
            <person name="Haider R."/>
            <person name="Moosa M.M."/>
            <person name="Elias S.M."/>
            <person name="Hasan A.M."/>
            <person name="Jahan S."/>
            <person name="Shafiuddin M."/>
            <person name="Mahmood N."/>
            <person name="Shommy N.S."/>
        </authorList>
    </citation>
    <scope>NUCLEOTIDE SEQUENCE [LARGE SCALE GENOMIC DNA]</scope>
    <source>
        <strain evidence="8">cv. O-4</strain>
    </source>
</reference>
<dbReference type="InterPro" id="IPR036426">
    <property type="entry name" value="Bulb-type_lectin_dom_sf"/>
</dbReference>
<dbReference type="STRING" id="93759.A0A1R3GSK6"/>
<evidence type="ECO:0000256" key="3">
    <source>
        <dbReference type="ARBA" id="ARBA00023180"/>
    </source>
</evidence>
<feature type="transmembrane region" description="Helical" evidence="5">
    <location>
        <begin position="12"/>
        <end position="32"/>
    </location>
</feature>
<evidence type="ECO:0000313" key="7">
    <source>
        <dbReference type="EMBL" id="OMO60980.1"/>
    </source>
</evidence>